<evidence type="ECO:0000313" key="2">
    <source>
        <dbReference type="Proteomes" id="UP000032946"/>
    </source>
</evidence>
<gene>
    <name evidence="1" type="ORF">ARTHRO_60241</name>
</gene>
<protein>
    <submittedName>
        <fullName evidence="1">Uncharacterized protein</fullName>
    </submittedName>
</protein>
<name>A0A9P1KIC7_9CYAN</name>
<sequence>MVGLDHIWWENQRSRWDSLRFPSPDGELVGLDLEERLSFPLGGIFPILLFPSPDGELVGLDECEDWDLVSQIEAYKAEKFPSPDGELVGLDRMYYEGSRTVTLVRVSVP</sequence>
<keyword evidence="2" id="KW-1185">Reference proteome</keyword>
<dbReference type="Proteomes" id="UP000032946">
    <property type="component" value="Chromosome"/>
</dbReference>
<dbReference type="EMBL" id="FO818640">
    <property type="protein sequence ID" value="CDM97640.1"/>
    <property type="molecule type" value="Genomic_DNA"/>
</dbReference>
<accession>A0A9P1KIC7</accession>
<proteinExistence type="predicted"/>
<dbReference type="AlphaFoldDB" id="A0A9P1KIC7"/>
<evidence type="ECO:0000313" key="1">
    <source>
        <dbReference type="EMBL" id="CDM97640.1"/>
    </source>
</evidence>
<reference evidence="1 2" key="1">
    <citation type="submission" date="2014-02" db="EMBL/GenBank/DDBJ databases">
        <authorList>
            <person name="Genoscope - CEA"/>
        </authorList>
    </citation>
    <scope>NUCLEOTIDE SEQUENCE [LARGE SCALE GENOMIC DNA]</scope>
    <source>
        <strain evidence="1 2">PCC 8005</strain>
    </source>
</reference>
<organism evidence="1 2">
    <name type="scientific">Limnospira indica PCC 8005</name>
    <dbReference type="NCBI Taxonomy" id="376219"/>
    <lineage>
        <taxon>Bacteria</taxon>
        <taxon>Bacillati</taxon>
        <taxon>Cyanobacteriota</taxon>
        <taxon>Cyanophyceae</taxon>
        <taxon>Oscillatoriophycideae</taxon>
        <taxon>Oscillatoriales</taxon>
        <taxon>Sirenicapillariaceae</taxon>
        <taxon>Limnospira</taxon>
    </lineage>
</organism>